<feature type="transmembrane region" description="Helical" evidence="6">
    <location>
        <begin position="144"/>
        <end position="162"/>
    </location>
</feature>
<protein>
    <submittedName>
        <fullName evidence="8">Alkaline phosphatase</fullName>
    </submittedName>
</protein>
<evidence type="ECO:0000256" key="6">
    <source>
        <dbReference type="SAM" id="Phobius"/>
    </source>
</evidence>
<feature type="transmembrane region" description="Helical" evidence="6">
    <location>
        <begin position="59"/>
        <end position="83"/>
    </location>
</feature>
<evidence type="ECO:0000256" key="1">
    <source>
        <dbReference type="ARBA" id="ARBA00004651"/>
    </source>
</evidence>
<keyword evidence="3 6" id="KW-0812">Transmembrane</keyword>
<organism evidence="8 9">
    <name type="scientific">Thioclava nitratireducens</name>
    <dbReference type="NCBI Taxonomy" id="1915078"/>
    <lineage>
        <taxon>Bacteria</taxon>
        <taxon>Pseudomonadati</taxon>
        <taxon>Pseudomonadota</taxon>
        <taxon>Alphaproteobacteria</taxon>
        <taxon>Rhodobacterales</taxon>
        <taxon>Paracoccaceae</taxon>
        <taxon>Thioclava</taxon>
    </lineage>
</organism>
<dbReference type="InterPro" id="IPR032816">
    <property type="entry name" value="VTT_dom"/>
</dbReference>
<dbReference type="InterPro" id="IPR051311">
    <property type="entry name" value="DedA_domain"/>
</dbReference>
<evidence type="ECO:0000313" key="8">
    <source>
        <dbReference type="EMBL" id="AQS47260.1"/>
    </source>
</evidence>
<keyword evidence="2" id="KW-1003">Cell membrane</keyword>
<dbReference type="PANTHER" id="PTHR42709">
    <property type="entry name" value="ALKALINE PHOSPHATASE LIKE PROTEIN"/>
    <property type="match status" value="1"/>
</dbReference>
<keyword evidence="5 6" id="KW-0472">Membrane</keyword>
<comment type="subcellular location">
    <subcellularLocation>
        <location evidence="1">Cell membrane</location>
        <topology evidence="1">Multi-pass membrane protein</topology>
    </subcellularLocation>
</comment>
<proteinExistence type="predicted"/>
<evidence type="ECO:0000256" key="2">
    <source>
        <dbReference type="ARBA" id="ARBA00022475"/>
    </source>
</evidence>
<dbReference type="Proteomes" id="UP000185622">
    <property type="component" value="Chromosome"/>
</dbReference>
<feature type="domain" description="VTT" evidence="7">
    <location>
        <begin position="39"/>
        <end position="163"/>
    </location>
</feature>
<dbReference type="PANTHER" id="PTHR42709:SF6">
    <property type="entry name" value="UNDECAPRENYL PHOSPHATE TRANSPORTER A"/>
    <property type="match status" value="1"/>
</dbReference>
<dbReference type="Pfam" id="PF09335">
    <property type="entry name" value="VTT_dom"/>
    <property type="match status" value="1"/>
</dbReference>
<dbReference type="EMBL" id="CP019437">
    <property type="protein sequence ID" value="AQS47260.1"/>
    <property type="molecule type" value="Genomic_DNA"/>
</dbReference>
<accession>A0ABN4X450</accession>
<keyword evidence="9" id="KW-1185">Reference proteome</keyword>
<evidence type="ECO:0000256" key="4">
    <source>
        <dbReference type="ARBA" id="ARBA00022989"/>
    </source>
</evidence>
<sequence>MFSGLMAAIAGFITHAISSMGYAGIAALMAIESACIPLPSEVIMPFSGYLASTGQFSLLLVATVGAIGCNIGSTIAYLAGAYGGRKAVERWGRYILLSPSDLDRADRWFSRFGSAAVFISRLLPLVRTFISLPAGIARMPFWKFQIYTFMGSWPWCLVLAYVGLKLGEEWDKSPALRNTMHALNGVVLVAILVGLGFYVRRFLKSRKA</sequence>
<name>A0ABN4X450_9RHOB</name>
<evidence type="ECO:0000256" key="5">
    <source>
        <dbReference type="ARBA" id="ARBA00023136"/>
    </source>
</evidence>
<keyword evidence="4 6" id="KW-1133">Transmembrane helix</keyword>
<evidence type="ECO:0000256" key="3">
    <source>
        <dbReference type="ARBA" id="ARBA00022692"/>
    </source>
</evidence>
<evidence type="ECO:0000259" key="7">
    <source>
        <dbReference type="Pfam" id="PF09335"/>
    </source>
</evidence>
<reference evidence="8 9" key="1">
    <citation type="submission" date="2017-01" db="EMBL/GenBank/DDBJ databases">
        <title>The complete genome sequence of a sulfur-oxidizing marine bacterium Thioclava sp. 25B10_4T.</title>
        <authorList>
            <person name="Liu Y."/>
            <person name="Lai Q."/>
            <person name="Shao Z."/>
        </authorList>
    </citation>
    <scope>NUCLEOTIDE SEQUENCE [LARGE SCALE GENOMIC DNA]</scope>
    <source>
        <strain evidence="8 9">25B10_4</strain>
    </source>
</reference>
<gene>
    <name evidence="8" type="ORF">BMG03_05200</name>
</gene>
<evidence type="ECO:0000313" key="9">
    <source>
        <dbReference type="Proteomes" id="UP000185622"/>
    </source>
</evidence>
<feature type="transmembrane region" description="Helical" evidence="6">
    <location>
        <begin position="182"/>
        <end position="199"/>
    </location>
</feature>